<dbReference type="Proteomes" id="UP001283361">
    <property type="component" value="Unassembled WGS sequence"/>
</dbReference>
<sequence>MIILWSAQLSSGVLGLPSAFHALFTFPRYIASVGEWVVQEQFKTRGLYLELLQSRRNKEHWGKTTSPQYFGSLHPLNGSRTRISCRCLASTSVRPGSTAHPGAPGYVRLGEPMAIVSYSTAHLVARGCVRLGKPIVSYSSAHPGAPG</sequence>
<dbReference type="EMBL" id="JAWDGP010000740">
    <property type="protein sequence ID" value="KAK3797795.1"/>
    <property type="molecule type" value="Genomic_DNA"/>
</dbReference>
<organism evidence="2 3">
    <name type="scientific">Elysia crispata</name>
    <name type="common">lettuce slug</name>
    <dbReference type="NCBI Taxonomy" id="231223"/>
    <lineage>
        <taxon>Eukaryota</taxon>
        <taxon>Metazoa</taxon>
        <taxon>Spiralia</taxon>
        <taxon>Lophotrochozoa</taxon>
        <taxon>Mollusca</taxon>
        <taxon>Gastropoda</taxon>
        <taxon>Heterobranchia</taxon>
        <taxon>Euthyneura</taxon>
        <taxon>Panpulmonata</taxon>
        <taxon>Sacoglossa</taxon>
        <taxon>Placobranchoidea</taxon>
        <taxon>Plakobranchidae</taxon>
        <taxon>Elysia</taxon>
    </lineage>
</organism>
<dbReference type="AlphaFoldDB" id="A0AAE1B177"/>
<gene>
    <name evidence="2" type="ORF">RRG08_052395</name>
</gene>
<reference evidence="2" key="1">
    <citation type="journal article" date="2023" name="G3 (Bethesda)">
        <title>A reference genome for the long-term kleptoplast-retaining sea slug Elysia crispata morphotype clarki.</title>
        <authorList>
            <person name="Eastman K.E."/>
            <person name="Pendleton A.L."/>
            <person name="Shaikh M.A."/>
            <person name="Suttiyut T."/>
            <person name="Ogas R."/>
            <person name="Tomko P."/>
            <person name="Gavelis G."/>
            <person name="Widhalm J.R."/>
            <person name="Wisecaver J.H."/>
        </authorList>
    </citation>
    <scope>NUCLEOTIDE SEQUENCE</scope>
    <source>
        <strain evidence="2">ECLA1</strain>
    </source>
</reference>
<accession>A0AAE1B177</accession>
<comment type="caution">
    <text evidence="2">The sequence shown here is derived from an EMBL/GenBank/DDBJ whole genome shotgun (WGS) entry which is preliminary data.</text>
</comment>
<keyword evidence="3" id="KW-1185">Reference proteome</keyword>
<evidence type="ECO:0000256" key="1">
    <source>
        <dbReference type="SAM" id="SignalP"/>
    </source>
</evidence>
<feature type="signal peptide" evidence="1">
    <location>
        <begin position="1"/>
        <end position="15"/>
    </location>
</feature>
<name>A0AAE1B177_9GAST</name>
<feature type="chain" id="PRO_5042234163" evidence="1">
    <location>
        <begin position="16"/>
        <end position="147"/>
    </location>
</feature>
<proteinExistence type="predicted"/>
<protein>
    <submittedName>
        <fullName evidence="2">Uncharacterized protein</fullName>
    </submittedName>
</protein>
<keyword evidence="1" id="KW-0732">Signal</keyword>
<evidence type="ECO:0000313" key="3">
    <source>
        <dbReference type="Proteomes" id="UP001283361"/>
    </source>
</evidence>
<evidence type="ECO:0000313" key="2">
    <source>
        <dbReference type="EMBL" id="KAK3797795.1"/>
    </source>
</evidence>